<evidence type="ECO:0000313" key="3">
    <source>
        <dbReference type="Proteomes" id="UP000001288"/>
    </source>
</evidence>
<accession>A0A0H3GHH0</accession>
<keyword evidence="1" id="KW-0812">Transmembrane</keyword>
<protein>
    <submittedName>
        <fullName evidence="2">Cellsurface protein</fullName>
    </submittedName>
</protein>
<gene>
    <name evidence="2" type="ordered locus">LMRG_01314</name>
</gene>
<evidence type="ECO:0000256" key="1">
    <source>
        <dbReference type="SAM" id="Phobius"/>
    </source>
</evidence>
<dbReference type="EMBL" id="CP002002">
    <property type="protein sequence ID" value="AEO06638.1"/>
    <property type="molecule type" value="Genomic_DNA"/>
</dbReference>
<dbReference type="PROSITE" id="PS51257">
    <property type="entry name" value="PROKAR_LIPOPROTEIN"/>
    <property type="match status" value="1"/>
</dbReference>
<keyword evidence="1" id="KW-1133">Transmembrane helix</keyword>
<dbReference type="AlphaFoldDB" id="A0A0H3GHH0"/>
<feature type="transmembrane region" description="Helical" evidence="1">
    <location>
        <begin position="6"/>
        <end position="26"/>
    </location>
</feature>
<dbReference type="RefSeq" id="WP_014600888.1">
    <property type="nucleotide sequence ID" value="NC_017544.1"/>
</dbReference>
<organism evidence="2 3">
    <name type="scientific">Listeria monocytogenes serotype 1/2a (strain 10403S)</name>
    <dbReference type="NCBI Taxonomy" id="393133"/>
    <lineage>
        <taxon>Bacteria</taxon>
        <taxon>Bacillati</taxon>
        <taxon>Bacillota</taxon>
        <taxon>Bacilli</taxon>
        <taxon>Bacillales</taxon>
        <taxon>Listeriaceae</taxon>
        <taxon>Listeria</taxon>
    </lineage>
</organism>
<dbReference type="KEGG" id="lmt:LMRG_01314"/>
<keyword evidence="1" id="KW-0472">Membrane</keyword>
<evidence type="ECO:0000313" key="2">
    <source>
        <dbReference type="EMBL" id="AEO06638.1"/>
    </source>
</evidence>
<name>A0A0H3GHH0_LISM4</name>
<sequence length="206" mass="23054">MKKTTMGIIVSTISIIGIGCFLTVNTHAEKTKPEKKEVPTYAIHSDYTLDIDNPNEVVGDADYVFVGKVTQETGTDYKNETPIEQEDDSIKYIGEAYTNYKVEVISNLKNELAMDKEIVLQKQGGIREDGSAYDVFEDDQLPEVGNIYIFTAYTQDDGSLLVAGGNSTISFDEKTKKIDTEKEVSKTEEFELYEEAVENQVTTEEN</sequence>
<reference evidence="3" key="1">
    <citation type="submission" date="2010-04" db="EMBL/GenBank/DDBJ databases">
        <title>The genome sequence of Listeria monocytogenes strain 10403S.</title>
        <authorList>
            <consortium name="The Broad Institute Genome Sequencing Platform"/>
            <consortium name="The Broad Institute Genome Sequencing Center for Infectious Disease."/>
            <person name="Borowsky M."/>
            <person name="Borodovsky M."/>
            <person name="Young S.K."/>
            <person name="Zeng Q."/>
            <person name="Koehrsen M."/>
            <person name="Fitzgerald M."/>
            <person name="Wiedmann M."/>
            <person name="Swaminathan B."/>
            <person name="Lauer P."/>
            <person name="Portnoy D."/>
            <person name="Cossart P."/>
            <person name="Buchrieser C."/>
            <person name="Higgins D."/>
            <person name="Abouelleil A."/>
            <person name="Alvarado L."/>
            <person name="Arachchi H.M."/>
            <person name="Berlin A."/>
            <person name="Borenstein D."/>
            <person name="Brown A."/>
            <person name="Chapman S.B."/>
            <person name="Chen Z."/>
            <person name="Dunbar C.D."/>
            <person name="Engels R."/>
            <person name="Freedman E."/>
            <person name="Gearin G."/>
            <person name="Gellesch M."/>
            <person name="Goldberg J."/>
            <person name="Griggs A."/>
            <person name="Gujja S."/>
            <person name="Heilman E."/>
            <person name="Heiman D."/>
            <person name="Howarth C."/>
            <person name="Jen D."/>
            <person name="Larson L."/>
            <person name="Lui A."/>
            <person name="MacDonald J."/>
            <person name="Mehta T."/>
            <person name="Montmayeur A."/>
            <person name="Neiman D."/>
            <person name="Park D."/>
            <person name="Pearson M."/>
            <person name="Priest M."/>
            <person name="Richards J."/>
            <person name="Roberts A."/>
            <person name="Saif S."/>
            <person name="Shea T."/>
            <person name="Shenoy N."/>
            <person name="Sisk P."/>
            <person name="Stolte C."/>
            <person name="Sykes S."/>
            <person name="Walk T."/>
            <person name="White J."/>
            <person name="Yandava C."/>
            <person name="Haas B."/>
            <person name="Nusbaum C."/>
            <person name="Birren B."/>
        </authorList>
    </citation>
    <scope>NUCLEOTIDE SEQUENCE [LARGE SCALE GENOMIC DNA]</scope>
    <source>
        <strain evidence="3">10403S</strain>
    </source>
</reference>
<dbReference type="Proteomes" id="UP000001288">
    <property type="component" value="Chromosome"/>
</dbReference>
<dbReference type="HOGENOM" id="CLU_114030_0_0_9"/>
<proteinExistence type="predicted"/>